<dbReference type="GO" id="GO:0009244">
    <property type="term" value="P:lipopolysaccharide core region biosynthetic process"/>
    <property type="evidence" value="ECO:0007669"/>
    <property type="project" value="UniProtKB-UniRule"/>
</dbReference>
<evidence type="ECO:0000256" key="2">
    <source>
        <dbReference type="ARBA" id="ARBA00004713"/>
    </source>
</evidence>
<comment type="similarity">
    <text evidence="8">Belongs to the glycosyltransferase group 1 family.</text>
</comment>
<dbReference type="EC" id="2.4.99.12" evidence="3 8"/>
<evidence type="ECO:0000256" key="7">
    <source>
        <dbReference type="ARBA" id="ARBA00049183"/>
    </source>
</evidence>
<keyword evidence="5 8" id="KW-0808">Transferase</keyword>
<gene>
    <name evidence="11" type="ORF">SAMN04488238_104109</name>
</gene>
<dbReference type="GO" id="GO:0043842">
    <property type="term" value="F:Kdo transferase activity"/>
    <property type="evidence" value="ECO:0007669"/>
    <property type="project" value="UniProtKB-EC"/>
</dbReference>
<comment type="function">
    <text evidence="1 8">Involved in lipopolysaccharide (LPS) biosynthesis. Catalyzes the transfer of 3-deoxy-D-manno-octulosonate (Kdo) residue(s) from CMP-Kdo to lipid IV(A), the tetraacyldisaccharide-1,4'-bisphosphate precursor of lipid A.</text>
</comment>
<dbReference type="GO" id="GO:0009245">
    <property type="term" value="P:lipid A biosynthetic process"/>
    <property type="evidence" value="ECO:0007669"/>
    <property type="project" value="TreeGrafter"/>
</dbReference>
<evidence type="ECO:0000313" key="11">
    <source>
        <dbReference type="EMBL" id="SDW89268.1"/>
    </source>
</evidence>
<dbReference type="GO" id="GO:0005886">
    <property type="term" value="C:plasma membrane"/>
    <property type="evidence" value="ECO:0007669"/>
    <property type="project" value="UniProtKB-SubCell"/>
</dbReference>
<keyword evidence="8" id="KW-1003">Cell membrane</keyword>
<dbReference type="UniPathway" id="UPA00958"/>
<feature type="region of interest" description="Disordered" evidence="9">
    <location>
        <begin position="1"/>
        <end position="45"/>
    </location>
</feature>
<comment type="pathway">
    <text evidence="2 8">Bacterial outer membrane biogenesis; LPS core biosynthesis.</text>
</comment>
<dbReference type="Gene3D" id="3.40.50.11720">
    <property type="entry name" value="3-Deoxy-D-manno-octulosonic-acid transferase, N-terminal domain"/>
    <property type="match status" value="1"/>
</dbReference>
<evidence type="ECO:0000256" key="4">
    <source>
        <dbReference type="ARBA" id="ARBA00019077"/>
    </source>
</evidence>
<dbReference type="InterPro" id="IPR007507">
    <property type="entry name" value="Glycos_transf_N"/>
</dbReference>
<comment type="catalytic activity">
    <reaction evidence="7 8">
        <text>lipid IVA (E. coli) + CMP-3-deoxy-beta-D-manno-octulosonate = alpha-Kdo-(2-&gt;6)-lipid IVA (E. coli) + CMP + H(+)</text>
        <dbReference type="Rhea" id="RHEA:28066"/>
        <dbReference type="ChEBI" id="CHEBI:15378"/>
        <dbReference type="ChEBI" id="CHEBI:58603"/>
        <dbReference type="ChEBI" id="CHEBI:60364"/>
        <dbReference type="ChEBI" id="CHEBI:60377"/>
        <dbReference type="ChEBI" id="CHEBI:85987"/>
        <dbReference type="EC" id="2.4.99.12"/>
    </reaction>
</comment>
<evidence type="ECO:0000313" key="12">
    <source>
        <dbReference type="Proteomes" id="UP000198539"/>
    </source>
</evidence>
<keyword evidence="8" id="KW-0472">Membrane</keyword>
<dbReference type="PANTHER" id="PTHR42755:SF1">
    <property type="entry name" value="3-DEOXY-D-MANNO-OCTULOSONIC ACID TRANSFERASE, MITOCHONDRIAL-RELATED"/>
    <property type="match status" value="1"/>
</dbReference>
<dbReference type="EMBL" id="FNOM01000004">
    <property type="protein sequence ID" value="SDW89268.1"/>
    <property type="molecule type" value="Genomic_DNA"/>
</dbReference>
<evidence type="ECO:0000256" key="6">
    <source>
        <dbReference type="ARBA" id="ARBA00031445"/>
    </source>
</evidence>
<keyword evidence="12" id="KW-1185">Reference proteome</keyword>
<dbReference type="Gene3D" id="3.40.50.2000">
    <property type="entry name" value="Glycogen Phosphorylase B"/>
    <property type="match status" value="1"/>
</dbReference>
<organism evidence="11 12">
    <name type="scientific">Roseicitreum antarcticum</name>
    <dbReference type="NCBI Taxonomy" id="564137"/>
    <lineage>
        <taxon>Bacteria</taxon>
        <taxon>Pseudomonadati</taxon>
        <taxon>Pseudomonadota</taxon>
        <taxon>Alphaproteobacteria</taxon>
        <taxon>Rhodobacterales</taxon>
        <taxon>Paracoccaceae</taxon>
        <taxon>Roseicitreum</taxon>
    </lineage>
</organism>
<dbReference type="AlphaFoldDB" id="A0A1H2X942"/>
<evidence type="ECO:0000256" key="8">
    <source>
        <dbReference type="RuleBase" id="RU365103"/>
    </source>
</evidence>
<dbReference type="PANTHER" id="PTHR42755">
    <property type="entry name" value="3-DEOXY-MANNO-OCTULOSONATE CYTIDYLYLTRANSFERASE"/>
    <property type="match status" value="1"/>
</dbReference>
<sequence>MSRWSPQYPPKDPPQGAAPVPGDSVFAPHAGGGNAPAPQSDHAAKSVAAPPLPWIWLHAAASGGTGPLAELAFRLLSERDDLCVILTHPPGVPPAMEHPRLTAQPDPTGDANTLGRMLDSTRPVAAVLTGAPLPTAALNQTAARGIPVTLANAGRPDLPKRWGLLRPSARGAVARLDRIFTVSEPAATAWCRLGADRDMVRAIGRMADSPGALLCNEAEHDALARDLHLRPVWLSVGTPEAEDEAVLSAHLTALRLSHRLLLILHPDDPQRGPALHSRLAESFDVALRSRDDPIDSSTQIYIADTGGERGLWYRLAQVAYMGGTSCKAGSAFDPMEAASLGSALLFGPETHRFADSYTRLTQARAARALPSTAAARIGKQLGQAVSDMLEPEAAATHAAAAWDVVSQGSEATDTVMAHLLWRLDGAGESA</sequence>
<evidence type="ECO:0000256" key="9">
    <source>
        <dbReference type="SAM" id="MobiDB-lite"/>
    </source>
</evidence>
<feature type="domain" description="3-deoxy-D-manno-octulosonic-acid transferase N-terminal" evidence="10">
    <location>
        <begin position="51"/>
        <end position="205"/>
    </location>
</feature>
<dbReference type="InterPro" id="IPR039901">
    <property type="entry name" value="Kdotransferase"/>
</dbReference>
<accession>A0A1H2X942</accession>
<evidence type="ECO:0000259" key="10">
    <source>
        <dbReference type="Pfam" id="PF04413"/>
    </source>
</evidence>
<evidence type="ECO:0000256" key="5">
    <source>
        <dbReference type="ARBA" id="ARBA00022679"/>
    </source>
</evidence>
<reference evidence="11 12" key="1">
    <citation type="submission" date="2016-10" db="EMBL/GenBank/DDBJ databases">
        <authorList>
            <person name="de Groot N.N."/>
        </authorList>
    </citation>
    <scope>NUCLEOTIDE SEQUENCE [LARGE SCALE GENOMIC DNA]</scope>
    <source>
        <strain evidence="11 12">CGMCC 1.8894</strain>
    </source>
</reference>
<dbReference type="SUPFAM" id="SSF53756">
    <property type="entry name" value="UDP-Glycosyltransferase/glycogen phosphorylase"/>
    <property type="match status" value="1"/>
</dbReference>
<dbReference type="STRING" id="564137.SAMN04488238_104109"/>
<name>A0A1H2X942_9RHOB</name>
<dbReference type="InterPro" id="IPR038107">
    <property type="entry name" value="Glycos_transf_N_sf"/>
</dbReference>
<protein>
    <recommendedName>
        <fullName evidence="4 8">3-deoxy-D-manno-octulosonic acid transferase</fullName>
        <shortName evidence="8">Kdo transferase</shortName>
        <ecNumber evidence="3 8">2.4.99.12</ecNumber>
    </recommendedName>
    <alternativeName>
        <fullName evidence="6 8">Lipid IV(A) 3-deoxy-D-manno-octulosonic acid transferase</fullName>
    </alternativeName>
</protein>
<dbReference type="RefSeq" id="WP_176846997.1">
    <property type="nucleotide sequence ID" value="NZ_CP061498.1"/>
</dbReference>
<evidence type="ECO:0000256" key="1">
    <source>
        <dbReference type="ARBA" id="ARBA00003394"/>
    </source>
</evidence>
<evidence type="ECO:0000256" key="3">
    <source>
        <dbReference type="ARBA" id="ARBA00012621"/>
    </source>
</evidence>
<dbReference type="Proteomes" id="UP000198539">
    <property type="component" value="Unassembled WGS sequence"/>
</dbReference>
<comment type="subcellular location">
    <subcellularLocation>
        <location evidence="8">Cell membrane</location>
    </subcellularLocation>
</comment>
<proteinExistence type="inferred from homology"/>
<keyword evidence="8" id="KW-0448">Lipopolysaccharide biosynthesis</keyword>
<dbReference type="Pfam" id="PF04413">
    <property type="entry name" value="Glycos_transf_N"/>
    <property type="match status" value="1"/>
</dbReference>